<comment type="caution">
    <text evidence="2">The sequence shown here is derived from an EMBL/GenBank/DDBJ whole genome shotgun (WGS) entry which is preliminary data.</text>
</comment>
<evidence type="ECO:0000313" key="3">
    <source>
        <dbReference type="Proteomes" id="UP000658656"/>
    </source>
</evidence>
<name>A0A8H9IS17_9PSEU</name>
<dbReference type="AlphaFoldDB" id="A0A8H9IS17"/>
<sequence>MIDPRDPSGVAEAARLLDDMTQQLTPVPALLDEETRTERIGHPQAAEDNLDGHVL</sequence>
<accession>A0A8H9IS17</accession>
<organism evidence="2 3">
    <name type="scientific">Amycolatopsis bartoniae</name>
    <dbReference type="NCBI Taxonomy" id="941986"/>
    <lineage>
        <taxon>Bacteria</taxon>
        <taxon>Bacillati</taxon>
        <taxon>Actinomycetota</taxon>
        <taxon>Actinomycetes</taxon>
        <taxon>Pseudonocardiales</taxon>
        <taxon>Pseudonocardiaceae</taxon>
        <taxon>Amycolatopsis</taxon>
    </lineage>
</organism>
<evidence type="ECO:0000256" key="1">
    <source>
        <dbReference type="SAM" id="MobiDB-lite"/>
    </source>
</evidence>
<protein>
    <submittedName>
        <fullName evidence="2">Uncharacterized protein</fullName>
    </submittedName>
</protein>
<dbReference type="EMBL" id="BNAV01000004">
    <property type="protein sequence ID" value="GHF55676.1"/>
    <property type="molecule type" value="Genomic_DNA"/>
</dbReference>
<proteinExistence type="predicted"/>
<reference evidence="2" key="2">
    <citation type="submission" date="2020-09" db="EMBL/GenBank/DDBJ databases">
        <authorList>
            <person name="Sun Q."/>
            <person name="Zhou Y."/>
        </authorList>
    </citation>
    <scope>NUCLEOTIDE SEQUENCE</scope>
    <source>
        <strain evidence="2">CGMCC 4.7679</strain>
    </source>
</reference>
<dbReference type="Proteomes" id="UP000658656">
    <property type="component" value="Unassembled WGS sequence"/>
</dbReference>
<keyword evidence="3" id="KW-1185">Reference proteome</keyword>
<reference evidence="2" key="1">
    <citation type="journal article" date="2014" name="Int. J. Syst. Evol. Microbiol.">
        <title>Complete genome sequence of Corynebacterium casei LMG S-19264T (=DSM 44701T), isolated from a smear-ripened cheese.</title>
        <authorList>
            <consortium name="US DOE Joint Genome Institute (JGI-PGF)"/>
            <person name="Walter F."/>
            <person name="Albersmeier A."/>
            <person name="Kalinowski J."/>
            <person name="Ruckert C."/>
        </authorList>
    </citation>
    <scope>NUCLEOTIDE SEQUENCE</scope>
    <source>
        <strain evidence="2">CGMCC 4.7679</strain>
    </source>
</reference>
<feature type="region of interest" description="Disordered" evidence="1">
    <location>
        <begin position="31"/>
        <end position="55"/>
    </location>
</feature>
<evidence type="ECO:0000313" key="2">
    <source>
        <dbReference type="EMBL" id="GHF55676.1"/>
    </source>
</evidence>
<dbReference type="RefSeq" id="WP_183176600.1">
    <property type="nucleotide sequence ID" value="NZ_BNAV01000004.1"/>
</dbReference>
<gene>
    <name evidence="2" type="ORF">GCM10017566_30890</name>
</gene>